<evidence type="ECO:0000313" key="2">
    <source>
        <dbReference type="EMBL" id="HIZ78426.1"/>
    </source>
</evidence>
<dbReference type="EMBL" id="DXBC01000023">
    <property type="protein sequence ID" value="HIZ78426.1"/>
    <property type="molecule type" value="Genomic_DNA"/>
</dbReference>
<dbReference type="PROSITE" id="PS51819">
    <property type="entry name" value="VOC"/>
    <property type="match status" value="1"/>
</dbReference>
<dbReference type="InterPro" id="IPR029068">
    <property type="entry name" value="Glyas_Bleomycin-R_OHBP_Dase"/>
</dbReference>
<proteinExistence type="predicted"/>
<name>A0A9D2K4K5_9FIRM</name>
<dbReference type="SUPFAM" id="SSF54593">
    <property type="entry name" value="Glyoxalase/Bleomycin resistance protein/Dihydroxybiphenyl dioxygenase"/>
    <property type="match status" value="1"/>
</dbReference>
<dbReference type="Proteomes" id="UP000824101">
    <property type="component" value="Unassembled WGS sequence"/>
</dbReference>
<organism evidence="2 3">
    <name type="scientific">Candidatus Lachnoclostridium stercorigallinarum</name>
    <dbReference type="NCBI Taxonomy" id="2838634"/>
    <lineage>
        <taxon>Bacteria</taxon>
        <taxon>Bacillati</taxon>
        <taxon>Bacillota</taxon>
        <taxon>Clostridia</taxon>
        <taxon>Lachnospirales</taxon>
        <taxon>Lachnospiraceae</taxon>
    </lineage>
</organism>
<comment type="caution">
    <text evidence="2">The sequence shown here is derived from an EMBL/GenBank/DDBJ whole genome shotgun (WGS) entry which is preliminary data.</text>
</comment>
<evidence type="ECO:0000313" key="3">
    <source>
        <dbReference type="Proteomes" id="UP000824101"/>
    </source>
</evidence>
<dbReference type="AlphaFoldDB" id="A0A9D2K4K5"/>
<feature type="domain" description="VOC" evidence="1">
    <location>
        <begin position="1"/>
        <end position="99"/>
    </location>
</feature>
<accession>A0A9D2K4K5</accession>
<gene>
    <name evidence="2" type="ORF">IAA17_01350</name>
</gene>
<protein>
    <recommendedName>
        <fullName evidence="1">VOC domain-containing protein</fullName>
    </recommendedName>
</protein>
<dbReference type="InterPro" id="IPR037523">
    <property type="entry name" value="VOC_core"/>
</dbReference>
<reference evidence="2" key="2">
    <citation type="submission" date="2021-04" db="EMBL/GenBank/DDBJ databases">
        <authorList>
            <person name="Gilroy R."/>
        </authorList>
    </citation>
    <scope>NUCLEOTIDE SEQUENCE</scope>
    <source>
        <strain evidence="2">ChiBcec1-1093</strain>
    </source>
</reference>
<evidence type="ECO:0000259" key="1">
    <source>
        <dbReference type="PROSITE" id="PS51819"/>
    </source>
</evidence>
<reference evidence="2" key="1">
    <citation type="journal article" date="2021" name="PeerJ">
        <title>Extensive microbial diversity within the chicken gut microbiome revealed by metagenomics and culture.</title>
        <authorList>
            <person name="Gilroy R."/>
            <person name="Ravi A."/>
            <person name="Getino M."/>
            <person name="Pursley I."/>
            <person name="Horton D.L."/>
            <person name="Alikhan N.F."/>
            <person name="Baker D."/>
            <person name="Gharbi K."/>
            <person name="Hall N."/>
            <person name="Watson M."/>
            <person name="Adriaenssens E.M."/>
            <person name="Foster-Nyarko E."/>
            <person name="Jarju S."/>
            <person name="Secka A."/>
            <person name="Antonio M."/>
            <person name="Oren A."/>
            <person name="Chaudhuri R.R."/>
            <person name="La Ragione R."/>
            <person name="Hildebrand F."/>
            <person name="Pallen M.J."/>
        </authorList>
    </citation>
    <scope>NUCLEOTIDE SEQUENCE</scope>
    <source>
        <strain evidence="2">ChiBcec1-1093</strain>
    </source>
</reference>
<dbReference type="Gene3D" id="3.10.180.10">
    <property type="entry name" value="2,3-Dihydroxybiphenyl 1,2-Dioxygenase, domain 1"/>
    <property type="match status" value="1"/>
</dbReference>
<sequence length="102" mass="11332">MKGDSKAADVIGGLAHIGIPTEELEVSRRFYETLGFSPAGAVDHFAMETEDPEACLSFVKEQGYRVLEDGIQVLELSGRTVTYFNILGPNGEKIEFCRNEYR</sequence>